<dbReference type="InterPro" id="IPR003489">
    <property type="entry name" value="RHF/RaiA"/>
</dbReference>
<dbReference type="SUPFAM" id="SSF69754">
    <property type="entry name" value="Ribosome binding protein Y (YfiA homologue)"/>
    <property type="match status" value="1"/>
</dbReference>
<dbReference type="EMBL" id="JAMWYS010000046">
    <property type="protein sequence ID" value="MCO4293874.1"/>
    <property type="molecule type" value="Genomic_DNA"/>
</dbReference>
<sequence length="113" mass="13081">MKIRVQSIRFNADIKLIDFIQRKLDKLDSFFDHVIDGDVFLRLDKAEDDANKIVEIKINIPGKDLFVKEQCQTFEEATDIAVESLAKQLKKHKEKLKTHLGKANSPVELEPEF</sequence>
<dbReference type="InterPro" id="IPR036567">
    <property type="entry name" value="RHF-like"/>
</dbReference>
<evidence type="ECO:0000313" key="1">
    <source>
        <dbReference type="EMBL" id="MCO4293874.1"/>
    </source>
</evidence>
<reference evidence="1" key="1">
    <citation type="submission" date="2022-06" db="EMBL/GenBank/DDBJ databases">
        <title>Solitalea sp. MAHUQ-68 isolated from rhizospheric soil.</title>
        <authorList>
            <person name="Huq M.A."/>
        </authorList>
    </citation>
    <scope>NUCLEOTIDE SEQUENCE</scope>
    <source>
        <strain evidence="1">MAHUQ-68</strain>
    </source>
</reference>
<protein>
    <submittedName>
        <fullName evidence="1">Ribosome-associated translation inhibitor RaiA</fullName>
    </submittedName>
</protein>
<dbReference type="AlphaFoldDB" id="A0A9X2JDQ1"/>
<dbReference type="NCBIfam" id="TIGR00741">
    <property type="entry name" value="yfiA"/>
    <property type="match status" value="1"/>
</dbReference>
<name>A0A9X2JDQ1_9SPHI</name>
<dbReference type="Pfam" id="PF02482">
    <property type="entry name" value="Ribosomal_S30AE"/>
    <property type="match status" value="1"/>
</dbReference>
<gene>
    <name evidence="1" type="primary">raiA</name>
    <name evidence="1" type="ORF">NF867_13475</name>
</gene>
<accession>A0A9X2JDQ1</accession>
<proteinExistence type="predicted"/>
<comment type="caution">
    <text evidence="1">The sequence shown here is derived from an EMBL/GenBank/DDBJ whole genome shotgun (WGS) entry which is preliminary data.</text>
</comment>
<dbReference type="Proteomes" id="UP001155182">
    <property type="component" value="Unassembled WGS sequence"/>
</dbReference>
<dbReference type="Gene3D" id="3.30.160.100">
    <property type="entry name" value="Ribosome hibernation promotion factor-like"/>
    <property type="match status" value="1"/>
</dbReference>
<evidence type="ECO:0000313" key="2">
    <source>
        <dbReference type="Proteomes" id="UP001155182"/>
    </source>
</evidence>
<organism evidence="1 2">
    <name type="scientific">Solitalea agri</name>
    <dbReference type="NCBI Taxonomy" id="2953739"/>
    <lineage>
        <taxon>Bacteria</taxon>
        <taxon>Pseudomonadati</taxon>
        <taxon>Bacteroidota</taxon>
        <taxon>Sphingobacteriia</taxon>
        <taxon>Sphingobacteriales</taxon>
        <taxon>Sphingobacteriaceae</taxon>
        <taxon>Solitalea</taxon>
    </lineage>
</organism>
<dbReference type="CDD" id="cd00552">
    <property type="entry name" value="RaiA"/>
    <property type="match status" value="1"/>
</dbReference>
<dbReference type="RefSeq" id="WP_252588546.1">
    <property type="nucleotide sequence ID" value="NZ_JAMWYS010000046.1"/>
</dbReference>
<keyword evidence="2" id="KW-1185">Reference proteome</keyword>